<evidence type="ECO:0000256" key="1">
    <source>
        <dbReference type="ARBA" id="ARBA00008857"/>
    </source>
</evidence>
<dbReference type="Gene3D" id="1.10.150.130">
    <property type="match status" value="1"/>
</dbReference>
<evidence type="ECO:0000256" key="2">
    <source>
        <dbReference type="ARBA" id="ARBA00022908"/>
    </source>
</evidence>
<dbReference type="InterPro" id="IPR025166">
    <property type="entry name" value="Integrase_DNA_bind_dom"/>
</dbReference>
<feature type="domain" description="Tyr recombinase" evidence="6">
    <location>
        <begin position="198"/>
        <end position="376"/>
    </location>
</feature>
<evidence type="ECO:0000256" key="5">
    <source>
        <dbReference type="PROSITE-ProRule" id="PRU01248"/>
    </source>
</evidence>
<keyword evidence="9" id="KW-1185">Reference proteome</keyword>
<dbReference type="CDD" id="cd00801">
    <property type="entry name" value="INT_P4_C"/>
    <property type="match status" value="1"/>
</dbReference>
<dbReference type="OrthoDB" id="9795573at2"/>
<dbReference type="InterPro" id="IPR002104">
    <property type="entry name" value="Integrase_catalytic"/>
</dbReference>
<protein>
    <submittedName>
        <fullName evidence="8">Integrase</fullName>
    </submittedName>
</protein>
<dbReference type="Gene3D" id="3.30.160.390">
    <property type="entry name" value="Integrase, DNA-binding domain"/>
    <property type="match status" value="1"/>
</dbReference>
<dbReference type="InterPro" id="IPR053876">
    <property type="entry name" value="Phage_int_M"/>
</dbReference>
<dbReference type="RefSeq" id="WP_078488196.1">
    <property type="nucleotide sequence ID" value="NZ_MPRJ01000101.1"/>
</dbReference>
<gene>
    <name evidence="8" type="ORF">BOW51_11765</name>
</gene>
<keyword evidence="3 5" id="KW-0238">DNA-binding</keyword>
<dbReference type="PANTHER" id="PTHR30629">
    <property type="entry name" value="PROPHAGE INTEGRASE"/>
    <property type="match status" value="1"/>
</dbReference>
<dbReference type="GO" id="GO:0015074">
    <property type="term" value="P:DNA integration"/>
    <property type="evidence" value="ECO:0007669"/>
    <property type="project" value="UniProtKB-KW"/>
</dbReference>
<sequence length="400" mass="44788">MDSEIRAAKPRDRQYKLSDGGGLYLLVHPNGGKYWRLDYRLGSKRRTLAIGVYPDKTLQAAREVRRKARQALANGIDPGIQKKAQKAAESDAETFEVIAREWFGKFSQRWSKGHADKIVRRLERDVFPYLGRRPTKEITAPEVLAVLHRIESRGVLETAHRAKQNAGQVFRYAVATGRAERDPTGDLEGALPPPKKSQFAAITDPKQVGELLRAIDAYGGSPVVKAALQLSPLVFVRPGELRQAEWSEIDLEAAQWVIPGSKMKMGFDHIVPLSLQAVQILKELHKLTGRGVYVFPGARSSKRPLSDNGTRTALRALGYGNDEMTPNGFRAMASTLLNEQGWRPGVIERQLAHSEQNRVRAAYHRSEYLEERKKMMQAWADYLDGLKSGADVALTLCQDR</sequence>
<dbReference type="InterPro" id="IPR013762">
    <property type="entry name" value="Integrase-like_cat_sf"/>
</dbReference>
<feature type="domain" description="Core-binding (CB)" evidence="7">
    <location>
        <begin position="93"/>
        <end position="174"/>
    </location>
</feature>
<dbReference type="PROSITE" id="PS51900">
    <property type="entry name" value="CB"/>
    <property type="match status" value="1"/>
</dbReference>
<dbReference type="PROSITE" id="PS51898">
    <property type="entry name" value="TYR_RECOMBINASE"/>
    <property type="match status" value="1"/>
</dbReference>
<dbReference type="InterPro" id="IPR044068">
    <property type="entry name" value="CB"/>
</dbReference>
<comment type="similarity">
    <text evidence="1">Belongs to the 'phage' integrase family.</text>
</comment>
<dbReference type="AlphaFoldDB" id="A0A1T2KPZ6"/>
<dbReference type="InterPro" id="IPR050808">
    <property type="entry name" value="Phage_Integrase"/>
</dbReference>
<keyword evidence="4" id="KW-0233">DNA recombination</keyword>
<dbReference type="GO" id="GO:0006310">
    <property type="term" value="P:DNA recombination"/>
    <property type="evidence" value="ECO:0007669"/>
    <property type="project" value="UniProtKB-KW"/>
</dbReference>
<dbReference type="InterPro" id="IPR038488">
    <property type="entry name" value="Integrase_DNA-bd_sf"/>
</dbReference>
<evidence type="ECO:0000313" key="9">
    <source>
        <dbReference type="Proteomes" id="UP000190896"/>
    </source>
</evidence>
<dbReference type="PANTHER" id="PTHR30629:SF2">
    <property type="entry name" value="PROPHAGE INTEGRASE INTS-RELATED"/>
    <property type="match status" value="1"/>
</dbReference>
<proteinExistence type="inferred from homology"/>
<accession>A0A1T2KPZ6</accession>
<dbReference type="Pfam" id="PF00589">
    <property type="entry name" value="Phage_integrase"/>
    <property type="match status" value="1"/>
</dbReference>
<reference evidence="8 9" key="1">
    <citation type="submission" date="2016-11" db="EMBL/GenBank/DDBJ databases">
        <title>Mixed transmission modes and dynamic genome evolution in an obligate animal-bacterial symbiosis.</title>
        <authorList>
            <person name="Russell S.L."/>
            <person name="Corbett-Detig R.B."/>
            <person name="Cavanaugh C.M."/>
        </authorList>
    </citation>
    <scope>NUCLEOTIDE SEQUENCE [LARGE SCALE GENOMIC DNA]</scope>
    <source>
        <strain evidence="8">Se-Cadez</strain>
    </source>
</reference>
<comment type="caution">
    <text evidence="8">The sequence shown here is derived from an EMBL/GenBank/DDBJ whole genome shotgun (WGS) entry which is preliminary data.</text>
</comment>
<dbReference type="Gene3D" id="1.10.443.10">
    <property type="entry name" value="Intergrase catalytic core"/>
    <property type="match status" value="1"/>
</dbReference>
<keyword evidence="2" id="KW-0229">DNA integration</keyword>
<evidence type="ECO:0000259" key="6">
    <source>
        <dbReference type="PROSITE" id="PS51898"/>
    </source>
</evidence>
<name>A0A1T2KPZ6_9GAMM</name>
<dbReference type="Pfam" id="PF13356">
    <property type="entry name" value="Arm-DNA-bind_3"/>
    <property type="match status" value="1"/>
</dbReference>
<dbReference type="GO" id="GO:0003677">
    <property type="term" value="F:DNA binding"/>
    <property type="evidence" value="ECO:0007669"/>
    <property type="project" value="UniProtKB-UniRule"/>
</dbReference>
<dbReference type="Pfam" id="PF22022">
    <property type="entry name" value="Phage_int_M"/>
    <property type="match status" value="1"/>
</dbReference>
<organism evidence="8 9">
    <name type="scientific">Solemya velesiana gill symbiont</name>
    <dbReference type="NCBI Taxonomy" id="1918948"/>
    <lineage>
        <taxon>Bacteria</taxon>
        <taxon>Pseudomonadati</taxon>
        <taxon>Pseudomonadota</taxon>
        <taxon>Gammaproteobacteria</taxon>
        <taxon>sulfur-oxidizing symbionts</taxon>
    </lineage>
</organism>
<dbReference type="EMBL" id="MPRJ01000101">
    <property type="protein sequence ID" value="OOZ34939.1"/>
    <property type="molecule type" value="Genomic_DNA"/>
</dbReference>
<evidence type="ECO:0000313" key="8">
    <source>
        <dbReference type="EMBL" id="OOZ34939.1"/>
    </source>
</evidence>
<dbReference type="InterPro" id="IPR010998">
    <property type="entry name" value="Integrase_recombinase_N"/>
</dbReference>
<dbReference type="InterPro" id="IPR011010">
    <property type="entry name" value="DNA_brk_join_enz"/>
</dbReference>
<dbReference type="SUPFAM" id="SSF56349">
    <property type="entry name" value="DNA breaking-rejoining enzymes"/>
    <property type="match status" value="1"/>
</dbReference>
<evidence type="ECO:0000256" key="4">
    <source>
        <dbReference type="ARBA" id="ARBA00023172"/>
    </source>
</evidence>
<dbReference type="Proteomes" id="UP000190896">
    <property type="component" value="Unassembled WGS sequence"/>
</dbReference>
<evidence type="ECO:0000259" key="7">
    <source>
        <dbReference type="PROSITE" id="PS51900"/>
    </source>
</evidence>
<evidence type="ECO:0000256" key="3">
    <source>
        <dbReference type="ARBA" id="ARBA00023125"/>
    </source>
</evidence>